<evidence type="ECO:0000313" key="2">
    <source>
        <dbReference type="EMBL" id="ADX66821.1"/>
    </source>
</evidence>
<reference evidence="3" key="2">
    <citation type="journal article" date="2011" name="Stand. Genomic Sci.">
        <title>Complete genome sequence of Weeksella virosa type strain (9751T).</title>
        <authorList>
            <person name="Lang E."/>
            <person name="Teshima H."/>
            <person name="Lucas S."/>
            <person name="Lapidus A."/>
            <person name="Hammon N."/>
            <person name="Deshpande S."/>
            <person name="Nolan M."/>
            <person name="Cheng J."/>
            <person name="Pitluck S."/>
            <person name="Liolios K."/>
            <person name="Pagani I."/>
            <person name="Mikhailova N."/>
            <person name="Ivanova N."/>
            <person name="Mavromatis K."/>
            <person name="Pati A."/>
            <person name="Tapia R."/>
            <person name="Han C."/>
            <person name="Goodwin L."/>
            <person name="Chen A."/>
            <person name="Palaniappan K."/>
            <person name="Land M."/>
            <person name="Hauser L."/>
            <person name="Chang Y."/>
            <person name="Jeffries C."/>
            <person name="Brambilla E."/>
            <person name="Kopitz M."/>
            <person name="Rohde M."/>
            <person name="Goker M."/>
            <person name="Tindall B."/>
            <person name="Detter J."/>
            <person name="Woyke T."/>
            <person name="Bristow J."/>
            <person name="Eisen J."/>
            <person name="Markowitz V."/>
            <person name="Hugenholtz P."/>
            <person name="Klenk H."/>
            <person name="Kyrpides N."/>
        </authorList>
    </citation>
    <scope>NUCLEOTIDE SEQUENCE [LARGE SCALE GENOMIC DNA]</scope>
    <source>
        <strain evidence="3">ATCC 43766 / DSM 16922 / JCM 21250 / NBRC 16016 / NCTC 11634 / CL345/78</strain>
    </source>
</reference>
<protein>
    <submittedName>
        <fullName evidence="2">Uncharacterized protein</fullName>
    </submittedName>
</protein>
<dbReference type="Proteomes" id="UP000008641">
    <property type="component" value="Chromosome"/>
</dbReference>
<dbReference type="HOGENOM" id="CLU_1502901_0_0_10"/>
<evidence type="ECO:0000256" key="1">
    <source>
        <dbReference type="SAM" id="Phobius"/>
    </source>
</evidence>
<proteinExistence type="predicted"/>
<name>F0P2T1_WEEVC</name>
<dbReference type="KEGG" id="wvi:Weevi_0095"/>
<keyword evidence="3" id="KW-1185">Reference proteome</keyword>
<organism evidence="2 3">
    <name type="scientific">Weeksella virosa (strain ATCC 43766 / DSM 16922 / JCM 21250 / CCUG 30538 / CDC 9751 / IAM 14551 / NBRC 16016 / NCTC 11634 / CL345/78)</name>
    <dbReference type="NCBI Taxonomy" id="865938"/>
    <lineage>
        <taxon>Bacteria</taxon>
        <taxon>Pseudomonadati</taxon>
        <taxon>Bacteroidota</taxon>
        <taxon>Flavobacteriia</taxon>
        <taxon>Flavobacteriales</taxon>
        <taxon>Weeksellaceae</taxon>
        <taxon>Weeksella</taxon>
    </lineage>
</organism>
<sequence length="179" mass="20073">MVMLSGALLLLLSCATKHKIKQTANIEQKTEHVLTNDSVVQSAINVKNVEVQQFESEFESILKALNIAYDGDQENDLKVVFNRTQNGTELNVSGKGKANYNEQSTQIKSLTRIEIAQVFDSIVEARFNQYKNERSQSVLDSFQSETDKKKTDTSFWVYVVIGCCLAIGIVVYLVLNNLS</sequence>
<dbReference type="STRING" id="865938.Weevi_0095"/>
<gene>
    <name evidence="2" type="ordered locus">Weevi_0095</name>
</gene>
<keyword evidence="1" id="KW-0472">Membrane</keyword>
<keyword evidence="1" id="KW-0812">Transmembrane</keyword>
<keyword evidence="1" id="KW-1133">Transmembrane helix</keyword>
<accession>F0P2T1</accession>
<feature type="transmembrane region" description="Helical" evidence="1">
    <location>
        <begin position="155"/>
        <end position="175"/>
    </location>
</feature>
<dbReference type="EMBL" id="CP002455">
    <property type="protein sequence ID" value="ADX66821.1"/>
    <property type="molecule type" value="Genomic_DNA"/>
</dbReference>
<dbReference type="AlphaFoldDB" id="F0P2T1"/>
<reference evidence="2 3" key="1">
    <citation type="journal article" date="2011" name="Stand. Genomic Sci.">
        <title>Complete genome sequence of Weeksella virosa type strain (9751).</title>
        <authorList>
            <person name="Lang E."/>
            <person name="Teshima H."/>
            <person name="Lucas S."/>
            <person name="Lapidus A."/>
            <person name="Hammon N."/>
            <person name="Deshpande S."/>
            <person name="Nolan M."/>
            <person name="Cheng J.F."/>
            <person name="Pitluck S."/>
            <person name="Liolios K."/>
            <person name="Pagani I."/>
            <person name="Mikhailova N."/>
            <person name="Ivanova N."/>
            <person name="Mavromatis K."/>
            <person name="Pati A."/>
            <person name="Tapia R."/>
            <person name="Han C."/>
            <person name="Goodwin L."/>
            <person name="Chen A."/>
            <person name="Palaniappan K."/>
            <person name="Land M."/>
            <person name="Hauser L."/>
            <person name="Chang Y.J."/>
            <person name="Jeffries C.D."/>
            <person name="Brambilla E.M."/>
            <person name="Kopitz M."/>
            <person name="Rohde M."/>
            <person name="Goker M."/>
            <person name="Tindall B.J."/>
            <person name="Detter J.C."/>
            <person name="Woyke T."/>
            <person name="Bristow J."/>
            <person name="Eisen J.A."/>
            <person name="Markowitz V."/>
            <person name="Hugenholtz P."/>
            <person name="Klenk H.P."/>
            <person name="Kyrpides N.C."/>
        </authorList>
    </citation>
    <scope>NUCLEOTIDE SEQUENCE [LARGE SCALE GENOMIC DNA]</scope>
    <source>
        <strain evidence="3">ATCC 43766 / DSM 16922 / JCM 21250 / NBRC 16016 / NCTC 11634 / CL345/78</strain>
    </source>
</reference>
<evidence type="ECO:0000313" key="3">
    <source>
        <dbReference type="Proteomes" id="UP000008641"/>
    </source>
</evidence>